<dbReference type="Pfam" id="PF01751">
    <property type="entry name" value="Toprim"/>
    <property type="match status" value="1"/>
</dbReference>
<comment type="catalytic activity">
    <reaction evidence="1">
        <text>ATP-independent breakage of single-stranded DNA, followed by passage and rejoining.</text>
        <dbReference type="EC" id="5.6.2.1"/>
    </reaction>
</comment>
<feature type="region of interest" description="Disordered" evidence="16">
    <location>
        <begin position="613"/>
        <end position="637"/>
    </location>
</feature>
<dbReference type="InterPro" id="IPR023406">
    <property type="entry name" value="Topo_IA_AS"/>
</dbReference>
<dbReference type="PANTHER" id="PTHR11390:SF21">
    <property type="entry name" value="DNA TOPOISOMERASE 3-ALPHA"/>
    <property type="match status" value="1"/>
</dbReference>
<evidence type="ECO:0000256" key="1">
    <source>
        <dbReference type="ARBA" id="ARBA00000213"/>
    </source>
</evidence>
<keyword evidence="4" id="KW-0479">Metal-binding</keyword>
<dbReference type="EC" id="5.6.2.1" evidence="3"/>
<dbReference type="STRING" id="430453.SAMN04487962_104198"/>
<evidence type="ECO:0000256" key="15">
    <source>
        <dbReference type="ARBA" id="ARBA00032877"/>
    </source>
</evidence>
<evidence type="ECO:0000256" key="5">
    <source>
        <dbReference type="ARBA" id="ARBA00022737"/>
    </source>
</evidence>
<dbReference type="GO" id="GO:0003917">
    <property type="term" value="F:DNA topoisomerase type I (single strand cut, ATP-independent) activity"/>
    <property type="evidence" value="ECO:0007669"/>
    <property type="project" value="UniProtKB-EC"/>
</dbReference>
<dbReference type="InterPro" id="IPR013498">
    <property type="entry name" value="Topo_IA_Znf"/>
</dbReference>
<dbReference type="GO" id="GO:0006310">
    <property type="term" value="P:DNA recombination"/>
    <property type="evidence" value="ECO:0007669"/>
    <property type="project" value="TreeGrafter"/>
</dbReference>
<dbReference type="InterPro" id="IPR013826">
    <property type="entry name" value="Topo_IA_cen_sub3"/>
</dbReference>
<comment type="similarity">
    <text evidence="2">Belongs to the type IA topoisomerase family.</text>
</comment>
<evidence type="ECO:0000256" key="7">
    <source>
        <dbReference type="ARBA" id="ARBA00022833"/>
    </source>
</evidence>
<reference evidence="20" key="1">
    <citation type="submission" date="2016-10" db="EMBL/GenBank/DDBJ databases">
        <authorList>
            <person name="Varghese N."/>
            <person name="Submissions S."/>
        </authorList>
    </citation>
    <scope>NUCLEOTIDE SEQUENCE [LARGE SCALE GENOMIC DNA]</scope>
    <source>
        <strain evidence="20">CGMCC 1.6489</strain>
    </source>
</reference>
<evidence type="ECO:0000313" key="19">
    <source>
        <dbReference type="EMBL" id="SET11173.1"/>
    </source>
</evidence>
<dbReference type="PROSITE" id="PS00396">
    <property type="entry name" value="TOPO_IA_1"/>
    <property type="match status" value="1"/>
</dbReference>
<dbReference type="InterPro" id="IPR023405">
    <property type="entry name" value="Topo_IA_core_domain"/>
</dbReference>
<dbReference type="GO" id="GO:0006265">
    <property type="term" value="P:DNA topological change"/>
    <property type="evidence" value="ECO:0007669"/>
    <property type="project" value="InterPro"/>
</dbReference>
<dbReference type="PROSITE" id="PS52039">
    <property type="entry name" value="TOPO_IA_2"/>
    <property type="match status" value="1"/>
</dbReference>
<dbReference type="SMART" id="SM00436">
    <property type="entry name" value="TOP1Bc"/>
    <property type="match status" value="1"/>
</dbReference>
<evidence type="ECO:0000259" key="17">
    <source>
        <dbReference type="PROSITE" id="PS50880"/>
    </source>
</evidence>
<dbReference type="InterPro" id="IPR006171">
    <property type="entry name" value="TOPRIM_dom"/>
</dbReference>
<gene>
    <name evidence="19" type="ORF">SAMN04487962_104198</name>
</gene>
<evidence type="ECO:0000256" key="3">
    <source>
        <dbReference type="ARBA" id="ARBA00012891"/>
    </source>
</evidence>
<keyword evidence="5" id="KW-0677">Repeat</keyword>
<evidence type="ECO:0000256" key="11">
    <source>
        <dbReference type="ARBA" id="ARBA00023235"/>
    </source>
</evidence>
<evidence type="ECO:0000259" key="18">
    <source>
        <dbReference type="PROSITE" id="PS52039"/>
    </source>
</evidence>
<dbReference type="NCBIfam" id="TIGR01056">
    <property type="entry name" value="topB"/>
    <property type="match status" value="1"/>
</dbReference>
<evidence type="ECO:0000313" key="20">
    <source>
        <dbReference type="Proteomes" id="UP000198762"/>
    </source>
</evidence>
<dbReference type="OrthoDB" id="9803554at2"/>
<dbReference type="PANTHER" id="PTHR11390">
    <property type="entry name" value="PROKARYOTIC DNA TOPOISOMERASE"/>
    <property type="match status" value="1"/>
</dbReference>
<feature type="region of interest" description="Disordered" evidence="16">
    <location>
        <begin position="457"/>
        <end position="480"/>
    </location>
</feature>
<keyword evidence="11 19" id="KW-0413">Isomerase</keyword>
<dbReference type="InterPro" id="IPR013497">
    <property type="entry name" value="Topo_IA_cen"/>
</dbReference>
<dbReference type="SUPFAM" id="SSF56712">
    <property type="entry name" value="Prokaryotic type I DNA topoisomerase"/>
    <property type="match status" value="1"/>
</dbReference>
<dbReference type="Pfam" id="PF01131">
    <property type="entry name" value="Topoisom_bac"/>
    <property type="match status" value="1"/>
</dbReference>
<dbReference type="GO" id="GO:0003677">
    <property type="term" value="F:DNA binding"/>
    <property type="evidence" value="ECO:0007669"/>
    <property type="project" value="UniProtKB-KW"/>
</dbReference>
<protein>
    <recommendedName>
        <fullName evidence="3">DNA topoisomerase</fullName>
        <ecNumber evidence="3">5.6.2.1</ecNumber>
    </recommendedName>
    <alternativeName>
        <fullName evidence="15">Omega-protein</fullName>
    </alternativeName>
    <alternativeName>
        <fullName evidence="14">Relaxing enzyme</fullName>
    </alternativeName>
    <alternativeName>
        <fullName evidence="12">Swivelase</fullName>
    </alternativeName>
    <alternativeName>
        <fullName evidence="13">Untwisting enzyme</fullName>
    </alternativeName>
</protein>
<sequence>MRLYIAEKPSLGRAIADALPGPLKKGPGWLRCGDGEQAVIVSWCIGHLLEPAEPASYDPRWKSWRMADLPVFPDQWQLAPRDSVAKQLGVLEGLVRKAELIYHAGDPDREGQLLVDEVLRYFNVRCPVQRVLINDLNRDAVRKALAAPRDNRDFRRLSHSALARQRADWLYGINLTRYYTLSYRQQGADGVYSVGRVQTPVLGLVVHRDDTIANFEPKPWYRLTITARPSGDEAPDQDFEARWLPSENQQEFLDDEDRLLDREVAEDIANAVNGRPGRITAARFRDRKETAPLPLSLSALQIEAGKAFGMGAKAVLDTAQSLYEKHQLITYPRSDSRYLPEGHLEQAAGVCQAIAKVDDSLADTASGVNLDRRSAAWNDSKVDAHHAIIPTLRARPAGQLSQQERSVYNLVARYYLMQFMPDAVHREGRLDLAISDHRFRATETALLEPGWKLLEPRQRSSKTSAEAPRKPLPRLEPGDDVTCIDSTIKERLTQPPQHFTDATLLAAMTNIARFVSDPQLRKTLRETDGLGTEATRAAIIETLFRRDYLFREGRHIRATEKGQSLIHALPEAISEPDMTALWEATLEQIRAGDGDPRQFLEELKGQISGFIRQPASSPVKTSTGTSTETLPQADSDGIHCPKCRAPMRVREGKFGRFHACTRFPDCNGTRPLEDSAPQDGTSQRPWPCPACYAPLVRRKSHRGWFWGCSNFPSCRQTVNDDNGSPVAVRRPPAR</sequence>
<dbReference type="EMBL" id="FOHZ01000004">
    <property type="protein sequence ID" value="SET11173.1"/>
    <property type="molecule type" value="Genomic_DNA"/>
</dbReference>
<dbReference type="FunFam" id="1.10.290.10:FF:000004">
    <property type="entry name" value="DNA topoisomerase 3"/>
    <property type="match status" value="1"/>
</dbReference>
<proteinExistence type="inferred from homology"/>
<evidence type="ECO:0000256" key="9">
    <source>
        <dbReference type="ARBA" id="ARBA00023029"/>
    </source>
</evidence>
<feature type="compositionally biased region" description="Polar residues" evidence="16">
    <location>
        <begin position="614"/>
        <end position="632"/>
    </location>
</feature>
<dbReference type="InterPro" id="IPR003602">
    <property type="entry name" value="Topo_IA_DNA-bd_dom"/>
</dbReference>
<dbReference type="Gene3D" id="1.10.290.10">
    <property type="entry name" value="Topoisomerase I, domain 4"/>
    <property type="match status" value="1"/>
</dbReference>
<evidence type="ECO:0000256" key="8">
    <source>
        <dbReference type="ARBA" id="ARBA00022842"/>
    </source>
</evidence>
<evidence type="ECO:0000256" key="12">
    <source>
        <dbReference type="ARBA" id="ARBA00030003"/>
    </source>
</evidence>
<dbReference type="SMART" id="SM00493">
    <property type="entry name" value="TOPRIM"/>
    <property type="match status" value="1"/>
</dbReference>
<dbReference type="InterPro" id="IPR013824">
    <property type="entry name" value="Topo_IA_cen_sub1"/>
</dbReference>
<dbReference type="NCBIfam" id="NF005829">
    <property type="entry name" value="PRK07726.1"/>
    <property type="match status" value="1"/>
</dbReference>
<dbReference type="SMART" id="SM00437">
    <property type="entry name" value="TOP1Ac"/>
    <property type="match status" value="1"/>
</dbReference>
<dbReference type="Gene3D" id="3.30.65.10">
    <property type="entry name" value="Bacterial Topoisomerase I, domain 1"/>
    <property type="match status" value="2"/>
</dbReference>
<dbReference type="CDD" id="cd00186">
    <property type="entry name" value="TOP1Ac"/>
    <property type="match status" value="1"/>
</dbReference>
<evidence type="ECO:0000256" key="6">
    <source>
        <dbReference type="ARBA" id="ARBA00022771"/>
    </source>
</evidence>
<dbReference type="CDD" id="cd03362">
    <property type="entry name" value="TOPRIM_TopoIA_TopoIII"/>
    <property type="match status" value="1"/>
</dbReference>
<evidence type="ECO:0000256" key="14">
    <source>
        <dbReference type="ARBA" id="ARBA00032235"/>
    </source>
</evidence>
<keyword evidence="8" id="KW-0460">Magnesium</keyword>
<dbReference type="Proteomes" id="UP000198762">
    <property type="component" value="Unassembled WGS sequence"/>
</dbReference>
<dbReference type="GO" id="GO:0043597">
    <property type="term" value="C:cytoplasmic replication fork"/>
    <property type="evidence" value="ECO:0007669"/>
    <property type="project" value="TreeGrafter"/>
</dbReference>
<feature type="domain" description="Toprim" evidence="17">
    <location>
        <begin position="1"/>
        <end position="148"/>
    </location>
</feature>
<keyword evidence="9" id="KW-0799">Topoisomerase</keyword>
<dbReference type="InterPro" id="IPR034144">
    <property type="entry name" value="TOPRIM_TopoIII"/>
</dbReference>
<keyword evidence="6" id="KW-0863">Zinc-finger</keyword>
<organism evidence="19 20">
    <name type="scientific">Marinobacter segnicrescens</name>
    <dbReference type="NCBI Taxonomy" id="430453"/>
    <lineage>
        <taxon>Bacteria</taxon>
        <taxon>Pseudomonadati</taxon>
        <taxon>Pseudomonadota</taxon>
        <taxon>Gammaproteobacteria</taxon>
        <taxon>Pseudomonadales</taxon>
        <taxon>Marinobacteraceae</taxon>
        <taxon>Marinobacter</taxon>
    </lineage>
</organism>
<evidence type="ECO:0000256" key="13">
    <source>
        <dbReference type="ARBA" id="ARBA00031985"/>
    </source>
</evidence>
<evidence type="ECO:0000256" key="10">
    <source>
        <dbReference type="ARBA" id="ARBA00023125"/>
    </source>
</evidence>
<dbReference type="GO" id="GO:0008270">
    <property type="term" value="F:zinc ion binding"/>
    <property type="evidence" value="ECO:0007669"/>
    <property type="project" value="UniProtKB-KW"/>
</dbReference>
<dbReference type="InterPro" id="IPR013825">
    <property type="entry name" value="Topo_IA_cen_sub2"/>
</dbReference>
<evidence type="ECO:0000256" key="2">
    <source>
        <dbReference type="ARBA" id="ARBA00009446"/>
    </source>
</evidence>
<dbReference type="SUPFAM" id="SSF57783">
    <property type="entry name" value="Zinc beta-ribbon"/>
    <property type="match status" value="2"/>
</dbReference>
<dbReference type="Gene3D" id="3.40.50.140">
    <property type="match status" value="1"/>
</dbReference>
<keyword evidence="10" id="KW-0238">DNA-binding</keyword>
<evidence type="ECO:0000256" key="16">
    <source>
        <dbReference type="SAM" id="MobiDB-lite"/>
    </source>
</evidence>
<dbReference type="InterPro" id="IPR005738">
    <property type="entry name" value="TopoIII"/>
</dbReference>
<accession>A0A1I0BVR9</accession>
<dbReference type="AlphaFoldDB" id="A0A1I0BVR9"/>
<keyword evidence="20" id="KW-1185">Reference proteome</keyword>
<dbReference type="RefSeq" id="WP_091849694.1">
    <property type="nucleotide sequence ID" value="NZ_FOHZ01000004.1"/>
</dbReference>
<dbReference type="Gene3D" id="2.70.20.10">
    <property type="entry name" value="Topoisomerase I, domain 3"/>
    <property type="match status" value="1"/>
</dbReference>
<feature type="domain" description="Topo IA-type catalytic" evidence="18">
    <location>
        <begin position="154"/>
        <end position="611"/>
    </location>
</feature>
<dbReference type="Gene3D" id="1.10.460.10">
    <property type="entry name" value="Topoisomerase I, domain 2"/>
    <property type="match status" value="1"/>
</dbReference>
<dbReference type="GO" id="GO:0006281">
    <property type="term" value="P:DNA repair"/>
    <property type="evidence" value="ECO:0007669"/>
    <property type="project" value="TreeGrafter"/>
</dbReference>
<dbReference type="PRINTS" id="PR00417">
    <property type="entry name" value="PRTPISMRASEI"/>
</dbReference>
<dbReference type="InterPro" id="IPR003601">
    <property type="entry name" value="Topo_IA_2"/>
</dbReference>
<keyword evidence="7" id="KW-0862">Zinc</keyword>
<name>A0A1I0BVR9_9GAMM</name>
<evidence type="ECO:0000256" key="4">
    <source>
        <dbReference type="ARBA" id="ARBA00022723"/>
    </source>
</evidence>
<dbReference type="InterPro" id="IPR000380">
    <property type="entry name" value="Topo_IA"/>
</dbReference>
<dbReference type="Pfam" id="PF01396">
    <property type="entry name" value="Zn_ribbon_Top1"/>
    <property type="match status" value="2"/>
</dbReference>
<dbReference type="PROSITE" id="PS50880">
    <property type="entry name" value="TOPRIM"/>
    <property type="match status" value="1"/>
</dbReference>